<dbReference type="SUPFAM" id="SSF56112">
    <property type="entry name" value="Protein kinase-like (PK-like)"/>
    <property type="match status" value="1"/>
</dbReference>
<keyword evidence="6" id="KW-0067">ATP-binding</keyword>
<keyword evidence="3" id="KW-0808">Transferase</keyword>
<dbReference type="GO" id="GO:0004674">
    <property type="term" value="F:protein serine/threonine kinase activity"/>
    <property type="evidence" value="ECO:0007669"/>
    <property type="project" value="UniProtKB-KW"/>
</dbReference>
<dbReference type="PANTHER" id="PTHR43289:SF6">
    <property type="entry name" value="SERINE_THREONINE-PROTEIN KINASE NEKL-3"/>
    <property type="match status" value="1"/>
</dbReference>
<dbReference type="SMART" id="SM00220">
    <property type="entry name" value="S_TKc"/>
    <property type="match status" value="1"/>
</dbReference>
<dbReference type="Gene3D" id="3.30.200.20">
    <property type="entry name" value="Phosphorylase Kinase, domain 1"/>
    <property type="match status" value="1"/>
</dbReference>
<evidence type="ECO:0000259" key="9">
    <source>
        <dbReference type="PROSITE" id="PS50011"/>
    </source>
</evidence>
<feature type="compositionally biased region" description="Low complexity" evidence="7">
    <location>
        <begin position="311"/>
        <end position="325"/>
    </location>
</feature>
<dbReference type="RefSeq" id="WP_083962170.1">
    <property type="nucleotide sequence ID" value="NZ_BDDI01000004.1"/>
</dbReference>
<gene>
    <name evidence="10" type="ORF">FHU29_003431</name>
</gene>
<organism evidence="10 11">
    <name type="scientific">Hoyosella altamirensis</name>
    <dbReference type="NCBI Taxonomy" id="616997"/>
    <lineage>
        <taxon>Bacteria</taxon>
        <taxon>Bacillati</taxon>
        <taxon>Actinomycetota</taxon>
        <taxon>Actinomycetes</taxon>
        <taxon>Mycobacteriales</taxon>
        <taxon>Hoyosellaceae</taxon>
        <taxon>Hoyosella</taxon>
    </lineage>
</organism>
<dbReference type="GO" id="GO:0005524">
    <property type="term" value="F:ATP binding"/>
    <property type="evidence" value="ECO:0007669"/>
    <property type="project" value="UniProtKB-KW"/>
</dbReference>
<keyword evidence="8" id="KW-0812">Transmembrane</keyword>
<keyword evidence="8" id="KW-0472">Membrane</keyword>
<dbReference type="Proteomes" id="UP000567922">
    <property type="component" value="Unassembled WGS sequence"/>
</dbReference>
<keyword evidence="11" id="KW-1185">Reference proteome</keyword>
<keyword evidence="2 10" id="KW-0723">Serine/threonine-protein kinase</keyword>
<keyword evidence="8" id="KW-1133">Transmembrane helix</keyword>
<feature type="compositionally biased region" description="Basic residues" evidence="7">
    <location>
        <begin position="290"/>
        <end position="299"/>
    </location>
</feature>
<evidence type="ECO:0000256" key="1">
    <source>
        <dbReference type="ARBA" id="ARBA00012513"/>
    </source>
</evidence>
<evidence type="ECO:0000256" key="8">
    <source>
        <dbReference type="SAM" id="Phobius"/>
    </source>
</evidence>
<evidence type="ECO:0000256" key="7">
    <source>
        <dbReference type="SAM" id="MobiDB-lite"/>
    </source>
</evidence>
<dbReference type="PANTHER" id="PTHR43289">
    <property type="entry name" value="MITOGEN-ACTIVATED PROTEIN KINASE KINASE KINASE 20-RELATED"/>
    <property type="match status" value="1"/>
</dbReference>
<feature type="domain" description="Protein kinase" evidence="9">
    <location>
        <begin position="14"/>
        <end position="269"/>
    </location>
</feature>
<accession>A0A839RPN0</accession>
<dbReference type="Gene3D" id="1.10.510.10">
    <property type="entry name" value="Transferase(Phosphotransferase) domain 1"/>
    <property type="match status" value="1"/>
</dbReference>
<evidence type="ECO:0000313" key="11">
    <source>
        <dbReference type="Proteomes" id="UP000567922"/>
    </source>
</evidence>
<dbReference type="OrthoDB" id="9762169at2"/>
<dbReference type="PROSITE" id="PS50011">
    <property type="entry name" value="PROTEIN_KINASE_DOM"/>
    <property type="match status" value="1"/>
</dbReference>
<sequence length="490" mass="51432">MDAIETGQLVAGHYRLVERIGSGGAGVVWRAVDERLERSVAVKQIPIQPSLPDSEREVIRQRAIREARNAARFHHPNAIVVYDITEHEGHPCLVMEYFESRSLAEVLKARAALPLAQAVSMGEQVSGALIAAHDAGIVHRDIKPGNILLDDFGTAKITDFGISRAVGDINLTATGLVSGTAAYLPPEVAQGADPTPASDVFSLGATLLHAVDGEPPYGNNQNSLALLYAAANGQVREPRHAGPATDLLRHLLSVNPSDRPSMSQAHAVLGRLTDSGVSAAATTALPASTGRRRTAHSRTLHSSAPPPPAPTRSAAALASAAPSPAQYGQNNRKPVLYAGSAAVVVLAILALVIVVTNLPPPGDTDTGTGGPGVSETIVADAGQTASSGTQVDWGQGGQLVQQFYSNPAGSWSLLTPAAQDVFGSQQAFQDYWSERVIQSFGQIEAIKRANNDDGSVDMQVNNLTYDGQTKQVTVRVVDVGGRLLIDGDPR</sequence>
<dbReference type="EMBL" id="JACHWS010000003">
    <property type="protein sequence ID" value="MBB3038962.1"/>
    <property type="molecule type" value="Genomic_DNA"/>
</dbReference>
<protein>
    <recommendedName>
        <fullName evidence="1">non-specific serine/threonine protein kinase</fullName>
        <ecNumber evidence="1">2.7.11.1</ecNumber>
    </recommendedName>
</protein>
<feature type="region of interest" description="Disordered" evidence="7">
    <location>
        <begin position="282"/>
        <end position="325"/>
    </location>
</feature>
<dbReference type="PROSITE" id="PS00108">
    <property type="entry name" value="PROTEIN_KINASE_ST"/>
    <property type="match status" value="1"/>
</dbReference>
<dbReference type="InterPro" id="IPR011009">
    <property type="entry name" value="Kinase-like_dom_sf"/>
</dbReference>
<dbReference type="InterPro" id="IPR000719">
    <property type="entry name" value="Prot_kinase_dom"/>
</dbReference>
<dbReference type="Pfam" id="PF00069">
    <property type="entry name" value="Pkinase"/>
    <property type="match status" value="1"/>
</dbReference>
<dbReference type="CDD" id="cd14014">
    <property type="entry name" value="STKc_PknB_like"/>
    <property type="match status" value="1"/>
</dbReference>
<feature type="transmembrane region" description="Helical" evidence="8">
    <location>
        <begin position="335"/>
        <end position="355"/>
    </location>
</feature>
<comment type="caution">
    <text evidence="10">The sequence shown here is derived from an EMBL/GenBank/DDBJ whole genome shotgun (WGS) entry which is preliminary data.</text>
</comment>
<dbReference type="EC" id="2.7.11.1" evidence="1"/>
<dbReference type="AlphaFoldDB" id="A0A839RPN0"/>
<evidence type="ECO:0000256" key="2">
    <source>
        <dbReference type="ARBA" id="ARBA00022527"/>
    </source>
</evidence>
<keyword evidence="4" id="KW-0547">Nucleotide-binding</keyword>
<keyword evidence="5 10" id="KW-0418">Kinase</keyword>
<evidence type="ECO:0000256" key="5">
    <source>
        <dbReference type="ARBA" id="ARBA00022777"/>
    </source>
</evidence>
<evidence type="ECO:0000256" key="4">
    <source>
        <dbReference type="ARBA" id="ARBA00022741"/>
    </source>
</evidence>
<evidence type="ECO:0000256" key="6">
    <source>
        <dbReference type="ARBA" id="ARBA00022840"/>
    </source>
</evidence>
<dbReference type="InterPro" id="IPR008271">
    <property type="entry name" value="Ser/Thr_kinase_AS"/>
</dbReference>
<evidence type="ECO:0000256" key="3">
    <source>
        <dbReference type="ARBA" id="ARBA00022679"/>
    </source>
</evidence>
<reference evidence="10 11" key="1">
    <citation type="submission" date="2020-08" db="EMBL/GenBank/DDBJ databases">
        <title>Sequencing the genomes of 1000 actinobacteria strains.</title>
        <authorList>
            <person name="Klenk H.-P."/>
        </authorList>
    </citation>
    <scope>NUCLEOTIDE SEQUENCE [LARGE SCALE GENOMIC DNA]</scope>
    <source>
        <strain evidence="10 11">DSM 45258</strain>
    </source>
</reference>
<proteinExistence type="predicted"/>
<evidence type="ECO:0000313" key="10">
    <source>
        <dbReference type="EMBL" id="MBB3038962.1"/>
    </source>
</evidence>
<name>A0A839RPN0_9ACTN</name>